<organism evidence="1 2">
    <name type="scientific">Datura stramonium</name>
    <name type="common">Jimsonweed</name>
    <name type="synonym">Common thornapple</name>
    <dbReference type="NCBI Taxonomy" id="4076"/>
    <lineage>
        <taxon>Eukaryota</taxon>
        <taxon>Viridiplantae</taxon>
        <taxon>Streptophyta</taxon>
        <taxon>Embryophyta</taxon>
        <taxon>Tracheophyta</taxon>
        <taxon>Spermatophyta</taxon>
        <taxon>Magnoliopsida</taxon>
        <taxon>eudicotyledons</taxon>
        <taxon>Gunneridae</taxon>
        <taxon>Pentapetalae</taxon>
        <taxon>asterids</taxon>
        <taxon>lamiids</taxon>
        <taxon>Solanales</taxon>
        <taxon>Solanaceae</taxon>
        <taxon>Solanoideae</taxon>
        <taxon>Datureae</taxon>
        <taxon>Datura</taxon>
    </lineage>
</organism>
<sequence length="119" mass="13555">MDGDVGILETPIFNLDILGVDDAGDVAAVDDRSRDEELPYLRFWLKKFKIAGFQVGAAFCKSLLFAVWNRDNIDNIQDYKLHYSEPSIAGESFKRTAVSLVKYLNNHESRRVFKKKPEG</sequence>
<reference evidence="1 2" key="1">
    <citation type="journal article" date="2021" name="BMC Genomics">
        <title>Datura genome reveals duplications of psychoactive alkaloid biosynthetic genes and high mutation rate following tissue culture.</title>
        <authorList>
            <person name="Rajewski A."/>
            <person name="Carter-House D."/>
            <person name="Stajich J."/>
            <person name="Litt A."/>
        </authorList>
    </citation>
    <scope>NUCLEOTIDE SEQUENCE [LARGE SCALE GENOMIC DNA]</scope>
    <source>
        <strain evidence="1">AR-01</strain>
    </source>
</reference>
<proteinExistence type="predicted"/>
<accession>A0ABS8SIU6</accession>
<protein>
    <submittedName>
        <fullName evidence="1">Uncharacterized protein</fullName>
    </submittedName>
</protein>
<keyword evidence="2" id="KW-1185">Reference proteome</keyword>
<dbReference type="EMBL" id="JACEIK010000544">
    <property type="protein sequence ID" value="MCD7458828.1"/>
    <property type="molecule type" value="Genomic_DNA"/>
</dbReference>
<dbReference type="Proteomes" id="UP000823775">
    <property type="component" value="Unassembled WGS sequence"/>
</dbReference>
<name>A0ABS8SIU6_DATST</name>
<evidence type="ECO:0000313" key="2">
    <source>
        <dbReference type="Proteomes" id="UP000823775"/>
    </source>
</evidence>
<evidence type="ECO:0000313" key="1">
    <source>
        <dbReference type="EMBL" id="MCD7458828.1"/>
    </source>
</evidence>
<comment type="caution">
    <text evidence="1">The sequence shown here is derived from an EMBL/GenBank/DDBJ whole genome shotgun (WGS) entry which is preliminary data.</text>
</comment>
<gene>
    <name evidence="1" type="ORF">HAX54_039327</name>
</gene>